<dbReference type="PANTHER" id="PTHR16001:SF4">
    <property type="entry name" value="ECTO-NOX DISULFIDE-THIOL EXCHANGER 1-LIKE PROTEIN"/>
    <property type="match status" value="1"/>
</dbReference>
<evidence type="ECO:0000313" key="7">
    <source>
        <dbReference type="Proteomes" id="UP001359485"/>
    </source>
</evidence>
<evidence type="ECO:0000313" key="6">
    <source>
        <dbReference type="EMBL" id="KAK6637885.1"/>
    </source>
</evidence>
<dbReference type="PROSITE" id="PS50102">
    <property type="entry name" value="RRM"/>
    <property type="match status" value="1"/>
</dbReference>
<dbReference type="InterPro" id="IPR035979">
    <property type="entry name" value="RBD_domain_sf"/>
</dbReference>
<dbReference type="Pfam" id="PF00076">
    <property type="entry name" value="RRM_1"/>
    <property type="match status" value="1"/>
</dbReference>
<sequence length="852" mass="97323">MSFANFPQAQAMNPPPPPPLGLTVMTPTGPQLPGAQFEQAQLQMMTNPGQPPLPGQQAAIHQLHQMQQQMQQMQHLMHPALNDAPLEFNINKNKPPIPILSEEQNKATGSSTNDEMQSSKRDDRLNERRDHRDRDHRDRDRDRDRRSDRRNRIDRDRDRDDPKDRRDDPSKVGPPKLGIDVSTSSIQNPNAPQNSTGGVLPNAVQMMGVSPMIGMMGGMMGHPVMPMMGGMIGDPAMLSMTGMGQYGMMPGMMSDGSVLPVGDGNAGMNIINQSLGNMVPGQKGIIEYKECTLIPPSPNAPPPVTRERPPGCKTVYIGGIPENCTEEIIRDVFGRCGEMQTIRLSKKNFCHIRFVYESSVDSAIFLSGYRMRIGNSTDAPNTGRLHVDYAQARDDQYEYECRQRAVQREQRHRERMERERMRPVSPPPVPHYSDHEAATICEKIKSDEGFQKSVQMVVAWLERGDCSKRNANTFYSMIQSTNSHVRRLMNEKMQYEEELQNAKDLYRTRVQGIIVQFGLIEKVFNCASHKKCWDHFTKAQRKNIETWKKQTLEMKQMQFGENLNEEADEEMDVSDNDDDFGGPRKKCRNEKDVEIGLLKDENESLRCQLEAYKNEVDLVRGDMKNDLESKEKQLKMLQQTVQNLQKQLLDSKRRHVEDDVKLRGLQARIKSCALKKQENGDKDESFIEIIEKDEEFTVKEENEAPICENGQFGQIGTQTDRDARLIVVEDGTILTPDFNFRFDFHISSRSSIRCWSRLYLVVFDQVRSGHKADRRRSSVESFPVSFSTRTVRNRSHDGKTLGIHRFRAHLRNGAIKNGECRGKHTKGRRYYSCMSQFLNREGISFSVAQILN</sequence>
<feature type="coiled-coil region" evidence="3">
    <location>
        <begin position="478"/>
        <end position="505"/>
    </location>
</feature>
<dbReference type="Gene3D" id="3.30.70.330">
    <property type="match status" value="1"/>
</dbReference>
<dbReference type="InterPro" id="IPR000504">
    <property type="entry name" value="RRM_dom"/>
</dbReference>
<keyword evidence="3" id="KW-0175">Coiled coil</keyword>
<dbReference type="SMART" id="SM00360">
    <property type="entry name" value="RRM"/>
    <property type="match status" value="1"/>
</dbReference>
<name>A0ABR1BCD5_POLSC</name>
<accession>A0ABR1BCD5</accession>
<dbReference type="InterPro" id="IPR012677">
    <property type="entry name" value="Nucleotide-bd_a/b_plait_sf"/>
</dbReference>
<evidence type="ECO:0000256" key="1">
    <source>
        <dbReference type="ARBA" id="ARBA00022884"/>
    </source>
</evidence>
<feature type="domain" description="RRM" evidence="5">
    <location>
        <begin position="313"/>
        <end position="392"/>
    </location>
</feature>
<dbReference type="InterPro" id="IPR038876">
    <property type="entry name" value="ENOX"/>
</dbReference>
<feature type="compositionally biased region" description="Basic and acidic residues" evidence="4">
    <location>
        <begin position="117"/>
        <end position="170"/>
    </location>
</feature>
<organism evidence="6 7">
    <name type="scientific">Polyplax serrata</name>
    <name type="common">Common mouse louse</name>
    <dbReference type="NCBI Taxonomy" id="468196"/>
    <lineage>
        <taxon>Eukaryota</taxon>
        <taxon>Metazoa</taxon>
        <taxon>Ecdysozoa</taxon>
        <taxon>Arthropoda</taxon>
        <taxon>Hexapoda</taxon>
        <taxon>Insecta</taxon>
        <taxon>Pterygota</taxon>
        <taxon>Neoptera</taxon>
        <taxon>Paraneoptera</taxon>
        <taxon>Psocodea</taxon>
        <taxon>Troctomorpha</taxon>
        <taxon>Phthiraptera</taxon>
        <taxon>Anoplura</taxon>
        <taxon>Polyplacidae</taxon>
        <taxon>Polyplax</taxon>
    </lineage>
</organism>
<reference evidence="6 7" key="1">
    <citation type="submission" date="2023-09" db="EMBL/GenBank/DDBJ databases">
        <title>Genomes of two closely related lineages of the louse Polyplax serrata with different host specificities.</title>
        <authorList>
            <person name="Martinu J."/>
            <person name="Tarabai H."/>
            <person name="Stefka J."/>
            <person name="Hypsa V."/>
        </authorList>
    </citation>
    <scope>NUCLEOTIDE SEQUENCE [LARGE SCALE GENOMIC DNA]</scope>
    <source>
        <strain evidence="6">98ZLc_SE</strain>
    </source>
</reference>
<feature type="compositionally biased region" description="Basic and acidic residues" evidence="4">
    <location>
        <begin position="409"/>
        <end position="422"/>
    </location>
</feature>
<feature type="region of interest" description="Disordered" evidence="4">
    <location>
        <begin position="1"/>
        <end position="21"/>
    </location>
</feature>
<evidence type="ECO:0000256" key="2">
    <source>
        <dbReference type="PROSITE-ProRule" id="PRU00176"/>
    </source>
</evidence>
<dbReference type="InterPro" id="IPR056611">
    <property type="entry name" value="ENOX1/2_dom"/>
</dbReference>
<gene>
    <name evidence="6" type="ORF">RUM44_008307</name>
</gene>
<feature type="region of interest" description="Disordered" evidence="4">
    <location>
        <begin position="566"/>
        <end position="585"/>
    </location>
</feature>
<feature type="compositionally biased region" description="Polar residues" evidence="4">
    <location>
        <begin position="106"/>
        <end position="116"/>
    </location>
</feature>
<dbReference type="PANTHER" id="PTHR16001">
    <property type="entry name" value="ECTO-NOX DISULFIDE-THIOL EXCHANGER"/>
    <property type="match status" value="1"/>
</dbReference>
<feature type="coiled-coil region" evidence="3">
    <location>
        <begin position="595"/>
        <end position="654"/>
    </location>
</feature>
<dbReference type="Pfam" id="PF23267">
    <property type="entry name" value="ENOX1"/>
    <property type="match status" value="1"/>
</dbReference>
<dbReference type="EMBL" id="JAWJWF010000002">
    <property type="protein sequence ID" value="KAK6637885.1"/>
    <property type="molecule type" value="Genomic_DNA"/>
</dbReference>
<protein>
    <recommendedName>
        <fullName evidence="5">RRM domain-containing protein</fullName>
    </recommendedName>
</protein>
<evidence type="ECO:0000259" key="5">
    <source>
        <dbReference type="PROSITE" id="PS50102"/>
    </source>
</evidence>
<feature type="compositionally biased region" description="Acidic residues" evidence="4">
    <location>
        <begin position="566"/>
        <end position="580"/>
    </location>
</feature>
<keyword evidence="1 2" id="KW-0694">RNA-binding</keyword>
<evidence type="ECO:0000256" key="3">
    <source>
        <dbReference type="SAM" id="Coils"/>
    </source>
</evidence>
<evidence type="ECO:0000256" key="4">
    <source>
        <dbReference type="SAM" id="MobiDB-lite"/>
    </source>
</evidence>
<feature type="region of interest" description="Disordered" evidence="4">
    <location>
        <begin position="86"/>
        <end position="199"/>
    </location>
</feature>
<comment type="caution">
    <text evidence="6">The sequence shown here is derived from an EMBL/GenBank/DDBJ whole genome shotgun (WGS) entry which is preliminary data.</text>
</comment>
<dbReference type="Proteomes" id="UP001359485">
    <property type="component" value="Unassembled WGS sequence"/>
</dbReference>
<feature type="compositionally biased region" description="Polar residues" evidence="4">
    <location>
        <begin position="181"/>
        <end position="197"/>
    </location>
</feature>
<dbReference type="SUPFAM" id="SSF54928">
    <property type="entry name" value="RNA-binding domain, RBD"/>
    <property type="match status" value="1"/>
</dbReference>
<keyword evidence="7" id="KW-1185">Reference proteome</keyword>
<proteinExistence type="predicted"/>
<feature type="region of interest" description="Disordered" evidence="4">
    <location>
        <begin position="409"/>
        <end position="432"/>
    </location>
</feature>